<dbReference type="OrthoDB" id="5965864at2759"/>
<keyword evidence="4 8" id="KW-0812">Transmembrane</keyword>
<evidence type="ECO:0000313" key="11">
    <source>
        <dbReference type="Proteomes" id="UP000234275"/>
    </source>
</evidence>
<dbReference type="Gene3D" id="1.20.1250.20">
    <property type="entry name" value="MFS general substrate transporter like domains"/>
    <property type="match status" value="1"/>
</dbReference>
<feature type="transmembrane region" description="Helical" evidence="8">
    <location>
        <begin position="134"/>
        <end position="154"/>
    </location>
</feature>
<evidence type="ECO:0000256" key="2">
    <source>
        <dbReference type="ARBA" id="ARBA00007467"/>
    </source>
</evidence>
<feature type="transmembrane region" description="Helical" evidence="8">
    <location>
        <begin position="75"/>
        <end position="95"/>
    </location>
</feature>
<evidence type="ECO:0000256" key="7">
    <source>
        <dbReference type="ARBA" id="ARBA00023136"/>
    </source>
</evidence>
<dbReference type="InterPro" id="IPR018460">
    <property type="entry name" value="Battenin_disease_Cln3_subgr"/>
</dbReference>
<evidence type="ECO:0000256" key="3">
    <source>
        <dbReference type="ARBA" id="ARBA00022448"/>
    </source>
</evidence>
<reference evidence="10 11" key="1">
    <citation type="submission" date="2016-12" db="EMBL/GenBank/DDBJ databases">
        <title>The genomes of Aspergillus section Nigri reveals drivers in fungal speciation.</title>
        <authorList>
            <consortium name="DOE Joint Genome Institute"/>
            <person name="Vesth T.C."/>
            <person name="Nybo J."/>
            <person name="Theobald S."/>
            <person name="Brandl J."/>
            <person name="Frisvad J.C."/>
            <person name="Nielsen K.F."/>
            <person name="Lyhne E.K."/>
            <person name="Kogle M.E."/>
            <person name="Kuo A."/>
            <person name="Riley R."/>
            <person name="Clum A."/>
            <person name="Nolan M."/>
            <person name="Lipzen A."/>
            <person name="Salamov A."/>
            <person name="Henrissat B."/>
            <person name="Wiebenga A."/>
            <person name="De Vries R.P."/>
            <person name="Grigoriev I.V."/>
            <person name="Mortensen U.H."/>
            <person name="Andersen M.R."/>
            <person name="Baker S.E."/>
        </authorList>
    </citation>
    <scope>NUCLEOTIDE SEQUENCE [LARGE SCALE GENOMIC DNA]</scope>
    <source>
        <strain evidence="10 11">IBT 23096</strain>
    </source>
</reference>
<comment type="caution">
    <text evidence="10">The sequence shown here is derived from an EMBL/GenBank/DDBJ whole genome shotgun (WGS) entry which is preliminary data.</text>
</comment>
<organism evidence="10 11">
    <name type="scientific">Aspergillus steynii IBT 23096</name>
    <dbReference type="NCBI Taxonomy" id="1392250"/>
    <lineage>
        <taxon>Eukaryota</taxon>
        <taxon>Fungi</taxon>
        <taxon>Dikarya</taxon>
        <taxon>Ascomycota</taxon>
        <taxon>Pezizomycotina</taxon>
        <taxon>Eurotiomycetes</taxon>
        <taxon>Eurotiomycetidae</taxon>
        <taxon>Eurotiales</taxon>
        <taxon>Aspergillaceae</taxon>
        <taxon>Aspergillus</taxon>
        <taxon>Aspergillus subgen. Circumdati</taxon>
    </lineage>
</organism>
<keyword evidence="6 8" id="KW-1133">Transmembrane helix</keyword>
<comment type="similarity">
    <text evidence="2 8">Belongs to the battenin family.</text>
</comment>
<dbReference type="SUPFAM" id="SSF103473">
    <property type="entry name" value="MFS general substrate transporter"/>
    <property type="match status" value="1"/>
</dbReference>
<proteinExistence type="inferred from homology"/>
<dbReference type="PANTHER" id="PTHR10981:SF0">
    <property type="entry name" value="BATTENIN"/>
    <property type="match status" value="1"/>
</dbReference>
<gene>
    <name evidence="10" type="ORF">P170DRAFT_385716</name>
</gene>
<dbReference type="Pfam" id="PF02487">
    <property type="entry name" value="CLN3"/>
    <property type="match status" value="1"/>
</dbReference>
<dbReference type="GeneID" id="36553436"/>
<dbReference type="GO" id="GO:0012505">
    <property type="term" value="C:endomembrane system"/>
    <property type="evidence" value="ECO:0007669"/>
    <property type="project" value="UniProtKB-SubCell"/>
</dbReference>
<evidence type="ECO:0000256" key="8">
    <source>
        <dbReference type="RuleBase" id="RU361113"/>
    </source>
</evidence>
<feature type="transmembrane region" description="Helical" evidence="8">
    <location>
        <begin position="196"/>
        <end position="214"/>
    </location>
</feature>
<keyword evidence="3" id="KW-0813">Transport</keyword>
<keyword evidence="11" id="KW-1185">Reference proteome</keyword>
<dbReference type="EMBL" id="MSFO01000005">
    <property type="protein sequence ID" value="PLB47782.1"/>
    <property type="molecule type" value="Genomic_DNA"/>
</dbReference>
<feature type="region of interest" description="Disordered" evidence="9">
    <location>
        <begin position="1"/>
        <end position="20"/>
    </location>
</feature>
<evidence type="ECO:0000256" key="4">
    <source>
        <dbReference type="ARBA" id="ARBA00022692"/>
    </source>
</evidence>
<name>A0A2I2G4H7_9EURO</name>
<dbReference type="Proteomes" id="UP000234275">
    <property type="component" value="Unassembled WGS sequence"/>
</dbReference>
<dbReference type="RefSeq" id="XP_024703084.1">
    <property type="nucleotide sequence ID" value="XM_024845737.1"/>
</dbReference>
<evidence type="ECO:0000256" key="9">
    <source>
        <dbReference type="SAM" id="MobiDB-lite"/>
    </source>
</evidence>
<feature type="transmembrane region" description="Helical" evidence="8">
    <location>
        <begin position="161"/>
        <end position="184"/>
    </location>
</feature>
<dbReference type="GO" id="GO:0051453">
    <property type="term" value="P:regulation of intracellular pH"/>
    <property type="evidence" value="ECO:0007669"/>
    <property type="project" value="TreeGrafter"/>
</dbReference>
<feature type="transmembrane region" description="Helical" evidence="8">
    <location>
        <begin position="293"/>
        <end position="311"/>
    </location>
</feature>
<dbReference type="VEuPathDB" id="FungiDB:P170DRAFT_385716"/>
<evidence type="ECO:0000256" key="6">
    <source>
        <dbReference type="ARBA" id="ARBA00022989"/>
    </source>
</evidence>
<dbReference type="PRINTS" id="PR01315">
    <property type="entry name" value="BATTENIN"/>
</dbReference>
<protein>
    <recommendedName>
        <fullName evidence="8">Protein BTN</fullName>
    </recommendedName>
</protein>
<dbReference type="GO" id="GO:0005774">
    <property type="term" value="C:vacuolar membrane"/>
    <property type="evidence" value="ECO:0007669"/>
    <property type="project" value="UniProtKB-SubCell"/>
</dbReference>
<keyword evidence="8" id="KW-0926">Vacuole</keyword>
<feature type="transmembrane region" description="Helical" evidence="8">
    <location>
        <begin position="102"/>
        <end position="122"/>
    </location>
</feature>
<feature type="transmembrane region" description="Helical" evidence="8">
    <location>
        <begin position="43"/>
        <end position="63"/>
    </location>
</feature>
<comment type="subcellular location">
    <subcellularLocation>
        <location evidence="1">Endomembrane system</location>
        <topology evidence="1">Multi-pass membrane protein</topology>
    </subcellularLocation>
    <subcellularLocation>
        <location evidence="8">Vacuole membrane</location>
        <topology evidence="8">Multi-pass membrane protein</topology>
    </subcellularLocation>
</comment>
<dbReference type="GO" id="GO:0006865">
    <property type="term" value="P:amino acid transport"/>
    <property type="evidence" value="ECO:0007669"/>
    <property type="project" value="UniProtKB-KW"/>
</dbReference>
<dbReference type="InterPro" id="IPR036259">
    <property type="entry name" value="MFS_trans_sf"/>
</dbReference>
<keyword evidence="7 8" id="KW-0472">Membrane</keyword>
<dbReference type="InterPro" id="IPR003492">
    <property type="entry name" value="Battenin_disease_Cln3"/>
</dbReference>
<evidence type="ECO:0000256" key="5">
    <source>
        <dbReference type="ARBA" id="ARBA00022970"/>
    </source>
</evidence>
<dbReference type="AlphaFoldDB" id="A0A2I2G4H7"/>
<keyword evidence="5" id="KW-0029">Amino-acid transport</keyword>
<accession>A0A2I2G4H7</accession>
<evidence type="ECO:0000256" key="1">
    <source>
        <dbReference type="ARBA" id="ARBA00004127"/>
    </source>
</evidence>
<evidence type="ECO:0000313" key="10">
    <source>
        <dbReference type="EMBL" id="PLB47782.1"/>
    </source>
</evidence>
<dbReference type="PANTHER" id="PTHR10981">
    <property type="entry name" value="BATTENIN"/>
    <property type="match status" value="1"/>
</dbReference>
<feature type="transmembrane region" description="Helical" evidence="8">
    <location>
        <begin position="387"/>
        <end position="406"/>
    </location>
</feature>
<sequence length="465" mass="50050">MPRTPDPDETPMLPLPGSPSSSWARFRERLGALFSGADPRVCVAFWLFGLINNVLYVIILSAALDLVGPNVPKGVVLLADVIPSFGTKLVAPYFIHVVPYSVRVVIFVAISAIGMLLVALSPEYTDGGSVGTKLAGIVLASLSSGAGELSFLGLTHFYGPFSLAAWGSGTGAAGLVGAGAYALATTSLGLGVKATLLTSACLPAVMLVSFFTILPRSHMHMSRTSAGYRAVEDPDVVENGSGLGDDHEVASDERETLLSSSFHGDDSQKAKPSGRGSIGWHSVKANLQRAKGLFFPFMLPLLLVYVAEYTINQGVAPTLLFPLQESPFAHFRAFYPAYNAIYQVGVFISRSSTPFFRIHNLYFPSFLQVINLAILSLHALFNIIPSVYLVFAIIFWEGLLGGLVYVNTFAEIGDRVPKEDREFSLGATTVSDSGGICIAGFVSMVFEVWLCDWQVARGRDYCRRL</sequence>
<dbReference type="STRING" id="1392250.A0A2I2G4H7"/>
<dbReference type="PIRSF" id="PIRSF015974">
    <property type="entry name" value="CLN3_BTN1"/>
    <property type="match status" value="1"/>
</dbReference>
<feature type="transmembrane region" description="Helical" evidence="8">
    <location>
        <begin position="361"/>
        <end position="381"/>
    </location>
</feature>